<dbReference type="Proteomes" id="UP000320776">
    <property type="component" value="Chromosome"/>
</dbReference>
<dbReference type="PRINTS" id="PR00039">
    <property type="entry name" value="HTHLYSR"/>
</dbReference>
<evidence type="ECO:0000256" key="1">
    <source>
        <dbReference type="ARBA" id="ARBA00009437"/>
    </source>
</evidence>
<dbReference type="Gene3D" id="3.40.190.290">
    <property type="match status" value="1"/>
</dbReference>
<dbReference type="PANTHER" id="PTHR30126:SF64">
    <property type="entry name" value="HTH-TYPE TRANSCRIPTIONAL REGULATOR CITR"/>
    <property type="match status" value="1"/>
</dbReference>
<dbReference type="InterPro" id="IPR036388">
    <property type="entry name" value="WH-like_DNA-bd_sf"/>
</dbReference>
<gene>
    <name evidence="6" type="primary">hdfR_6</name>
    <name evidence="6" type="ORF">SPTER_47940</name>
</gene>
<protein>
    <submittedName>
        <fullName evidence="6">HTH-type transcriptional regulator HdfR</fullName>
    </submittedName>
</protein>
<evidence type="ECO:0000256" key="2">
    <source>
        <dbReference type="ARBA" id="ARBA00023015"/>
    </source>
</evidence>
<dbReference type="InterPro" id="IPR005119">
    <property type="entry name" value="LysR_subst-bd"/>
</dbReference>
<feature type="domain" description="HTH lysR-type" evidence="5">
    <location>
        <begin position="1"/>
        <end position="60"/>
    </location>
</feature>
<keyword evidence="2" id="KW-0805">Transcription regulation</keyword>
<dbReference type="InterPro" id="IPR036390">
    <property type="entry name" value="WH_DNA-bd_sf"/>
</dbReference>
<evidence type="ECO:0000256" key="4">
    <source>
        <dbReference type="ARBA" id="ARBA00023163"/>
    </source>
</evidence>
<dbReference type="Gene3D" id="1.10.10.10">
    <property type="entry name" value="Winged helix-like DNA-binding domain superfamily/Winged helix DNA-binding domain"/>
    <property type="match status" value="1"/>
</dbReference>
<sequence>MDVSFELYKVFYHVAATLSFSEAATQLHISQSAVSQSIHLLEEKLNSRLFARTTKQVRLTPEGAMLFSFVEQAYQFLKTGERNIQDVHSLTRGELKIAASDTLCRYYLLSYLKQFNELYPAIKINITNRTSPVCTELVRKGLADISFVNLRHQSQLRTGERESKLAITKLNIIHDVFVAGKDYHSLHKRKLSIKDLVNYPILVLEKNTVTRSYFDDLLKRYNVSLTPEIELGSIDLLIDLAQIGLGIAFAPQEYMATQLAQEQLFRLAISEDIPPRYLGAVTNSTVPLPVAAQKFMHLITEANK</sequence>
<evidence type="ECO:0000313" key="6">
    <source>
        <dbReference type="EMBL" id="QDR83310.1"/>
    </source>
</evidence>
<dbReference type="PROSITE" id="PS50931">
    <property type="entry name" value="HTH_LYSR"/>
    <property type="match status" value="1"/>
</dbReference>
<name>A0A517E133_9FIRM</name>
<dbReference type="SUPFAM" id="SSF46785">
    <property type="entry name" value="Winged helix' DNA-binding domain"/>
    <property type="match status" value="1"/>
</dbReference>
<reference evidence="6 7" key="1">
    <citation type="submission" date="2019-02" db="EMBL/GenBank/DDBJ databases">
        <title>Closed genome of Sporomusa termitida DSM 4440.</title>
        <authorList>
            <person name="Poehlein A."/>
            <person name="Daniel R."/>
        </authorList>
    </citation>
    <scope>NUCLEOTIDE SEQUENCE [LARGE SCALE GENOMIC DNA]</scope>
    <source>
        <strain evidence="6 7">DSM 4440</strain>
    </source>
</reference>
<dbReference type="EMBL" id="CP036259">
    <property type="protein sequence ID" value="QDR83310.1"/>
    <property type="molecule type" value="Genomic_DNA"/>
</dbReference>
<keyword evidence="7" id="KW-1185">Reference proteome</keyword>
<accession>A0A517E133</accession>
<dbReference type="Pfam" id="PF00126">
    <property type="entry name" value="HTH_1"/>
    <property type="match status" value="1"/>
</dbReference>
<dbReference type="OrthoDB" id="9778774at2"/>
<keyword evidence="3" id="KW-0238">DNA-binding</keyword>
<evidence type="ECO:0000259" key="5">
    <source>
        <dbReference type="PROSITE" id="PS50931"/>
    </source>
</evidence>
<evidence type="ECO:0000256" key="3">
    <source>
        <dbReference type="ARBA" id="ARBA00023125"/>
    </source>
</evidence>
<dbReference type="AlphaFoldDB" id="A0A517E133"/>
<dbReference type="GO" id="GO:0000976">
    <property type="term" value="F:transcription cis-regulatory region binding"/>
    <property type="evidence" value="ECO:0007669"/>
    <property type="project" value="TreeGrafter"/>
</dbReference>
<keyword evidence="4" id="KW-0804">Transcription</keyword>
<dbReference type="Pfam" id="PF03466">
    <property type="entry name" value="LysR_substrate"/>
    <property type="match status" value="1"/>
</dbReference>
<dbReference type="RefSeq" id="WP_144352603.1">
    <property type="nucleotide sequence ID" value="NZ_CP036259.1"/>
</dbReference>
<dbReference type="SUPFAM" id="SSF53850">
    <property type="entry name" value="Periplasmic binding protein-like II"/>
    <property type="match status" value="1"/>
</dbReference>
<dbReference type="KEGG" id="sted:SPTER_47940"/>
<dbReference type="InterPro" id="IPR000847">
    <property type="entry name" value="LysR_HTH_N"/>
</dbReference>
<evidence type="ECO:0000313" key="7">
    <source>
        <dbReference type="Proteomes" id="UP000320776"/>
    </source>
</evidence>
<dbReference type="CDD" id="cd05466">
    <property type="entry name" value="PBP2_LTTR_substrate"/>
    <property type="match status" value="1"/>
</dbReference>
<dbReference type="PANTHER" id="PTHR30126">
    <property type="entry name" value="HTH-TYPE TRANSCRIPTIONAL REGULATOR"/>
    <property type="match status" value="1"/>
</dbReference>
<dbReference type="FunFam" id="1.10.10.10:FF:000001">
    <property type="entry name" value="LysR family transcriptional regulator"/>
    <property type="match status" value="1"/>
</dbReference>
<comment type="similarity">
    <text evidence="1">Belongs to the LysR transcriptional regulatory family.</text>
</comment>
<dbReference type="GO" id="GO:0003700">
    <property type="term" value="F:DNA-binding transcription factor activity"/>
    <property type="evidence" value="ECO:0007669"/>
    <property type="project" value="InterPro"/>
</dbReference>
<organism evidence="6 7">
    <name type="scientific">Sporomusa termitida</name>
    <dbReference type="NCBI Taxonomy" id="2377"/>
    <lineage>
        <taxon>Bacteria</taxon>
        <taxon>Bacillati</taxon>
        <taxon>Bacillota</taxon>
        <taxon>Negativicutes</taxon>
        <taxon>Selenomonadales</taxon>
        <taxon>Sporomusaceae</taxon>
        <taxon>Sporomusa</taxon>
    </lineage>
</organism>
<proteinExistence type="inferred from homology"/>